<evidence type="ECO:0000256" key="11">
    <source>
        <dbReference type="RuleBase" id="RU004253"/>
    </source>
</evidence>
<gene>
    <name evidence="9 13" type="primary">thiE</name>
    <name evidence="13" type="ORF">MB824_00670</name>
</gene>
<dbReference type="Gene3D" id="3.20.20.70">
    <property type="entry name" value="Aldolase class I"/>
    <property type="match status" value="1"/>
</dbReference>
<evidence type="ECO:0000256" key="9">
    <source>
        <dbReference type="HAMAP-Rule" id="MF_00097"/>
    </source>
</evidence>
<dbReference type="PANTHER" id="PTHR20857:SF15">
    <property type="entry name" value="THIAMINE-PHOSPHATE SYNTHASE"/>
    <property type="match status" value="1"/>
</dbReference>
<feature type="binding site" evidence="9">
    <location>
        <begin position="201"/>
        <end position="202"/>
    </location>
    <ligand>
        <name>2-[(2R,5Z)-2-carboxy-4-methylthiazol-5(2H)-ylidene]ethyl phosphate</name>
        <dbReference type="ChEBI" id="CHEBI:62899"/>
    </ligand>
</feature>
<evidence type="ECO:0000313" key="14">
    <source>
        <dbReference type="Proteomes" id="UP001298424"/>
    </source>
</evidence>
<feature type="binding site" evidence="9">
    <location>
        <position position="152"/>
    </location>
    <ligand>
        <name>4-amino-2-methyl-5-(diphosphooxymethyl)pyrimidine</name>
        <dbReference type="ChEBI" id="CHEBI:57841"/>
    </ligand>
</feature>
<feature type="binding site" evidence="9">
    <location>
        <position position="83"/>
    </location>
    <ligand>
        <name>4-amino-2-methyl-5-(diphosphooxymethyl)pyrimidine</name>
        <dbReference type="ChEBI" id="CHEBI:57841"/>
    </ligand>
</feature>
<dbReference type="EC" id="2.5.1.3" evidence="9"/>
<dbReference type="HAMAP" id="MF_00097">
    <property type="entry name" value="TMP_synthase"/>
    <property type="match status" value="1"/>
</dbReference>
<feature type="binding site" evidence="9">
    <location>
        <begin position="149"/>
        <end position="151"/>
    </location>
    <ligand>
        <name>2-[(2R,5Z)-2-carboxy-4-methylthiazol-5(2H)-ylidene]ethyl phosphate</name>
        <dbReference type="ChEBI" id="CHEBI:62899"/>
    </ligand>
</feature>
<feature type="binding site" evidence="9">
    <location>
        <position position="103"/>
    </location>
    <ligand>
        <name>Mg(2+)</name>
        <dbReference type="ChEBI" id="CHEBI:18420"/>
    </ligand>
</feature>
<dbReference type="EMBL" id="JAKOOW010000001">
    <property type="protein sequence ID" value="MCG6503021.1"/>
    <property type="molecule type" value="Genomic_DNA"/>
</dbReference>
<evidence type="ECO:0000256" key="1">
    <source>
        <dbReference type="ARBA" id="ARBA00005165"/>
    </source>
</evidence>
<dbReference type="NCBIfam" id="TIGR00693">
    <property type="entry name" value="thiE"/>
    <property type="match status" value="1"/>
</dbReference>
<dbReference type="SUPFAM" id="SSF51391">
    <property type="entry name" value="Thiamin phosphate synthase"/>
    <property type="match status" value="1"/>
</dbReference>
<comment type="function">
    <text evidence="9">Condenses 4-methyl-5-(beta-hydroxyethyl)thiazole monophosphate (THZ-P) and 2-methyl-4-amino-5-hydroxymethyl pyrimidine pyrophosphate (HMP-PP) to form thiamine monophosphate (TMP).</text>
</comment>
<reference evidence="13 14" key="1">
    <citation type="submission" date="2022-02" db="EMBL/GenBank/DDBJ databases">
        <title>Genome sequence data of Kingella unionensis sp. nov. strain CICC 24913 (CCUG 75125).</title>
        <authorList>
            <person name="Xiao M."/>
        </authorList>
    </citation>
    <scope>NUCLEOTIDE SEQUENCE [LARGE SCALE GENOMIC DNA]</scope>
    <source>
        <strain evidence="13 14">CICC 24913</strain>
    </source>
</reference>
<organism evidence="13 14">
    <name type="scientific">Kingella pumchi</name>
    <dbReference type="NCBI Taxonomy" id="2779506"/>
    <lineage>
        <taxon>Bacteria</taxon>
        <taxon>Pseudomonadati</taxon>
        <taxon>Pseudomonadota</taxon>
        <taxon>Betaproteobacteria</taxon>
        <taxon>Neisseriales</taxon>
        <taxon>Neisseriaceae</taxon>
        <taxon>Kingella</taxon>
    </lineage>
</organism>
<keyword evidence="14" id="KW-1185">Reference proteome</keyword>
<dbReference type="InterPro" id="IPR034291">
    <property type="entry name" value="TMP_synthase"/>
</dbReference>
<comment type="similarity">
    <text evidence="9 10">Belongs to the thiamine-phosphate synthase family.</text>
</comment>
<sequence>MMFERHSLRLYLVAGTQDCQHLPQTSPEARLLAVLTSALQAGITCYQFREKGAGALQDTVRRTQLAVRCRDLCRYHGVPFFINDDVPLALETSADGVHIGQGDMPLAQALTLCRGRLHLGLSHHSPAELERSRQEDGLAYLALGPIFATRSKADAAAPLGTSAIRAARAAGIDRPLVAIGGIDTANAAEVYRAGADGIAVISAITQADDIAAAVRRLRAAADFQAA</sequence>
<evidence type="ECO:0000256" key="5">
    <source>
        <dbReference type="ARBA" id="ARBA00022977"/>
    </source>
</evidence>
<keyword evidence="2 9" id="KW-0808">Transferase</keyword>
<comment type="catalytic activity">
    <reaction evidence="8 9 10">
        <text>2-[(2R,5Z)-2-carboxy-4-methylthiazol-5(2H)-ylidene]ethyl phosphate + 4-amino-2-methyl-5-(diphosphooxymethyl)pyrimidine + 2 H(+) = thiamine phosphate + CO2 + diphosphate</text>
        <dbReference type="Rhea" id="RHEA:47844"/>
        <dbReference type="ChEBI" id="CHEBI:15378"/>
        <dbReference type="ChEBI" id="CHEBI:16526"/>
        <dbReference type="ChEBI" id="CHEBI:33019"/>
        <dbReference type="ChEBI" id="CHEBI:37575"/>
        <dbReference type="ChEBI" id="CHEBI:57841"/>
        <dbReference type="ChEBI" id="CHEBI:62899"/>
        <dbReference type="EC" id="2.5.1.3"/>
    </reaction>
</comment>
<keyword evidence="3 9" id="KW-0479">Metal-binding</keyword>
<evidence type="ECO:0000313" key="13">
    <source>
        <dbReference type="EMBL" id="MCG6503021.1"/>
    </source>
</evidence>
<dbReference type="InterPro" id="IPR036206">
    <property type="entry name" value="ThiamineP_synth_sf"/>
</dbReference>
<evidence type="ECO:0000259" key="12">
    <source>
        <dbReference type="Pfam" id="PF02581"/>
    </source>
</evidence>
<feature type="domain" description="Thiamine phosphate synthase/TenI" evidence="12">
    <location>
        <begin position="10"/>
        <end position="204"/>
    </location>
</feature>
<dbReference type="PANTHER" id="PTHR20857">
    <property type="entry name" value="THIAMINE-PHOSPHATE PYROPHOSPHORYLASE"/>
    <property type="match status" value="1"/>
</dbReference>
<protein>
    <recommendedName>
        <fullName evidence="9">Thiamine-phosphate synthase</fullName>
        <shortName evidence="9">TP synthase</shortName>
        <shortName evidence="9">TPS</shortName>
        <ecNumber evidence="9">2.5.1.3</ecNumber>
    </recommendedName>
    <alternativeName>
        <fullName evidence="9">Thiamine-phosphate pyrophosphorylase</fullName>
        <shortName evidence="9">TMP pyrophosphorylase</shortName>
        <shortName evidence="9">TMP-PPase</shortName>
    </alternativeName>
</protein>
<comment type="catalytic activity">
    <reaction evidence="6 9 10">
        <text>4-methyl-5-(2-phosphooxyethyl)-thiazole + 4-amino-2-methyl-5-(diphosphooxymethyl)pyrimidine + H(+) = thiamine phosphate + diphosphate</text>
        <dbReference type="Rhea" id="RHEA:22328"/>
        <dbReference type="ChEBI" id="CHEBI:15378"/>
        <dbReference type="ChEBI" id="CHEBI:33019"/>
        <dbReference type="ChEBI" id="CHEBI:37575"/>
        <dbReference type="ChEBI" id="CHEBI:57841"/>
        <dbReference type="ChEBI" id="CHEBI:58296"/>
        <dbReference type="EC" id="2.5.1.3"/>
    </reaction>
</comment>
<evidence type="ECO:0000256" key="3">
    <source>
        <dbReference type="ARBA" id="ARBA00022723"/>
    </source>
</evidence>
<keyword evidence="5 9" id="KW-0784">Thiamine biosynthesis</keyword>
<evidence type="ECO:0000256" key="6">
    <source>
        <dbReference type="ARBA" id="ARBA00047334"/>
    </source>
</evidence>
<dbReference type="InterPro" id="IPR013785">
    <property type="entry name" value="Aldolase_TIM"/>
</dbReference>
<keyword evidence="4 9" id="KW-0460">Magnesium</keyword>
<accession>A0ABS9NLS6</accession>
<evidence type="ECO:0000256" key="10">
    <source>
        <dbReference type="RuleBase" id="RU003826"/>
    </source>
</evidence>
<dbReference type="Pfam" id="PF02581">
    <property type="entry name" value="TMP-TENI"/>
    <property type="match status" value="1"/>
</dbReference>
<dbReference type="Proteomes" id="UP001298424">
    <property type="component" value="Unassembled WGS sequence"/>
</dbReference>
<feature type="binding site" evidence="9">
    <location>
        <begin position="47"/>
        <end position="51"/>
    </location>
    <ligand>
        <name>4-amino-2-methyl-5-(diphosphooxymethyl)pyrimidine</name>
        <dbReference type="ChEBI" id="CHEBI:57841"/>
    </ligand>
</feature>
<evidence type="ECO:0000256" key="2">
    <source>
        <dbReference type="ARBA" id="ARBA00022679"/>
    </source>
</evidence>
<name>A0ABS9NLS6_9NEIS</name>
<feature type="binding site" evidence="9">
    <location>
        <position position="84"/>
    </location>
    <ligand>
        <name>Mg(2+)</name>
        <dbReference type="ChEBI" id="CHEBI:18420"/>
    </ligand>
</feature>
<comment type="catalytic activity">
    <reaction evidence="7 9 10">
        <text>2-(2-carboxy-4-methylthiazol-5-yl)ethyl phosphate + 4-amino-2-methyl-5-(diphosphooxymethyl)pyrimidine + 2 H(+) = thiamine phosphate + CO2 + diphosphate</text>
        <dbReference type="Rhea" id="RHEA:47848"/>
        <dbReference type="ChEBI" id="CHEBI:15378"/>
        <dbReference type="ChEBI" id="CHEBI:16526"/>
        <dbReference type="ChEBI" id="CHEBI:33019"/>
        <dbReference type="ChEBI" id="CHEBI:37575"/>
        <dbReference type="ChEBI" id="CHEBI:57841"/>
        <dbReference type="ChEBI" id="CHEBI:62890"/>
        <dbReference type="EC" id="2.5.1.3"/>
    </reaction>
</comment>
<feature type="binding site" evidence="9">
    <location>
        <position position="181"/>
    </location>
    <ligand>
        <name>2-[(2R,5Z)-2-carboxy-4-methylthiazol-5(2H)-ylidene]ethyl phosphate</name>
        <dbReference type="ChEBI" id="CHEBI:62899"/>
    </ligand>
</feature>
<evidence type="ECO:0000256" key="8">
    <source>
        <dbReference type="ARBA" id="ARBA00047883"/>
    </source>
</evidence>
<dbReference type="InterPro" id="IPR022998">
    <property type="entry name" value="ThiamineP_synth_TenI"/>
</dbReference>
<evidence type="ECO:0000256" key="7">
    <source>
        <dbReference type="ARBA" id="ARBA00047851"/>
    </source>
</evidence>
<proteinExistence type="inferred from homology"/>
<dbReference type="CDD" id="cd00564">
    <property type="entry name" value="TMP_TenI"/>
    <property type="match status" value="1"/>
</dbReference>
<evidence type="ECO:0000256" key="4">
    <source>
        <dbReference type="ARBA" id="ARBA00022842"/>
    </source>
</evidence>
<dbReference type="GO" id="GO:0004789">
    <property type="term" value="F:thiamine-phosphate diphosphorylase activity"/>
    <property type="evidence" value="ECO:0007669"/>
    <property type="project" value="UniProtKB-EC"/>
</dbReference>
<comment type="pathway">
    <text evidence="1 9 11">Cofactor biosynthesis; thiamine diphosphate biosynthesis; thiamine phosphate from 4-amino-2-methyl-5-diphosphomethylpyrimidine and 4-methyl-5-(2-phosphoethyl)-thiazole: step 1/1.</text>
</comment>
<feature type="binding site" evidence="9">
    <location>
        <position position="122"/>
    </location>
    <ligand>
        <name>4-amino-2-methyl-5-(diphosphooxymethyl)pyrimidine</name>
        <dbReference type="ChEBI" id="CHEBI:57841"/>
    </ligand>
</feature>
<comment type="caution">
    <text evidence="13">The sequence shown here is derived from an EMBL/GenBank/DDBJ whole genome shotgun (WGS) entry which is preliminary data.</text>
</comment>
<comment type="cofactor">
    <cofactor evidence="9">
        <name>Mg(2+)</name>
        <dbReference type="ChEBI" id="CHEBI:18420"/>
    </cofactor>
    <text evidence="9">Binds 1 Mg(2+) ion per subunit.</text>
</comment>